<comment type="caution">
    <text evidence="1">The sequence shown here is derived from an EMBL/GenBank/DDBJ whole genome shotgun (WGS) entry which is preliminary data.</text>
</comment>
<dbReference type="AlphaFoldDB" id="A0A841C8Q1"/>
<dbReference type="SUPFAM" id="SSF159888">
    <property type="entry name" value="YdhG-like"/>
    <property type="match status" value="1"/>
</dbReference>
<proteinExistence type="predicted"/>
<dbReference type="EMBL" id="JACHHV010000044">
    <property type="protein sequence ID" value="MBB5888724.1"/>
    <property type="molecule type" value="Genomic_DNA"/>
</dbReference>
<dbReference type="Proteomes" id="UP000562464">
    <property type="component" value="Unassembled WGS sequence"/>
</dbReference>
<protein>
    <submittedName>
        <fullName evidence="1">Uncharacterized protein YdhG (YjbR/CyaY superfamily)</fullName>
    </submittedName>
</protein>
<organism evidence="1 2">
    <name type="scientific">Lactovum miscens</name>
    <dbReference type="NCBI Taxonomy" id="190387"/>
    <lineage>
        <taxon>Bacteria</taxon>
        <taxon>Bacillati</taxon>
        <taxon>Bacillota</taxon>
        <taxon>Bacilli</taxon>
        <taxon>Lactobacillales</taxon>
        <taxon>Streptococcaceae</taxon>
        <taxon>Lactovum</taxon>
    </lineage>
</organism>
<evidence type="ECO:0000313" key="1">
    <source>
        <dbReference type="EMBL" id="MBB5888724.1"/>
    </source>
</evidence>
<keyword evidence="2" id="KW-1185">Reference proteome</keyword>
<gene>
    <name evidence="1" type="ORF">HNQ37_001637</name>
</gene>
<name>A0A841C8Q1_9LACT</name>
<dbReference type="RefSeq" id="WP_331035940.1">
    <property type="nucleotide sequence ID" value="NZ_DASWOY010000033.1"/>
</dbReference>
<accession>A0A841C8Q1</accession>
<reference evidence="1 2" key="1">
    <citation type="submission" date="2020-08" db="EMBL/GenBank/DDBJ databases">
        <title>Genomic Encyclopedia of Type Strains, Phase IV (KMG-IV): sequencing the most valuable type-strain genomes for metagenomic binning, comparative biology and taxonomic classification.</title>
        <authorList>
            <person name="Goeker M."/>
        </authorList>
    </citation>
    <scope>NUCLEOTIDE SEQUENCE [LARGE SCALE GENOMIC DNA]</scope>
    <source>
        <strain evidence="1 2">DSM 14925</strain>
    </source>
</reference>
<sequence length="108" mass="12864">MKLIRKMVHELYPEVMERVSYAMPGFYPKEAKKSTQQLFLLMACQKWLGIYGTQVYEEESFKVFQRFGIKSEKGSLQVPYDMDESIFKDLLQIVIEHNLKRHGFSRSY</sequence>
<dbReference type="Gene3D" id="3.90.1150.200">
    <property type="match status" value="1"/>
</dbReference>
<evidence type="ECO:0000313" key="2">
    <source>
        <dbReference type="Proteomes" id="UP000562464"/>
    </source>
</evidence>